<dbReference type="AlphaFoldDB" id="A0A645ADU6"/>
<reference evidence="4" key="1">
    <citation type="submission" date="2019-08" db="EMBL/GenBank/DDBJ databases">
        <authorList>
            <person name="Kucharzyk K."/>
            <person name="Murdoch R.W."/>
            <person name="Higgins S."/>
            <person name="Loffler F."/>
        </authorList>
    </citation>
    <scope>NUCLEOTIDE SEQUENCE</scope>
</reference>
<feature type="transmembrane region" description="Helical" evidence="1">
    <location>
        <begin position="12"/>
        <end position="31"/>
    </location>
</feature>
<dbReference type="NCBIfam" id="TIGR02889">
    <property type="entry name" value="spore_YpeB"/>
    <property type="match status" value="1"/>
</dbReference>
<dbReference type="InterPro" id="IPR014239">
    <property type="entry name" value="YpeB_PepSY1-2"/>
</dbReference>
<accession>A0A645ADU6</accession>
<sequence>MIDLFHRTRRGAVRVVSYLLAAFAVTGGLAIQSHIRAEQYKWTLQLVYQHSFAELTTAMNELDTALQKGMYASSPCMRSTLLAQIYGKAMTAQLAVAQLPYSFVELEQTAGFVAKTGDYALALSRTSTLNEGITEEELRGLQSLAQTAGQLNQTLCNLQAQIYEGTMHMEEVMTAQNLLSKATEQGKETESGSVFQTVEADFPELPSLIYDGPFSQHLTGRAPAALEGLEYVDQQAAADAAGEFLGLEPVRFTLVSAGEGSLPTWGFSTKTEDGDLYVEVSQTGGKVVSLFTNVPAGEPTLSNEEAVELAAAFLAERGYDNMTASYWMVDSNKITINFAPETDGILIYPDLIKVTIALDDGDIVGLEANGYLSNHKQRQFETPLVTMEQAREKVSGDLKVLSERMALIPTAGEYEVLCMEFKTEAPDGRHVIIYVNVLSGEEEKILLLMEDENGTLAL</sequence>
<feature type="domain" description="Sporulation protein YpeB N-terminal" evidence="3">
    <location>
        <begin position="38"/>
        <end position="170"/>
    </location>
</feature>
<dbReference type="InterPro" id="IPR048402">
    <property type="entry name" value="YpeB_N"/>
</dbReference>
<name>A0A645ADU6_9ZZZZ</name>
<keyword evidence="1" id="KW-0812">Transmembrane</keyword>
<gene>
    <name evidence="4" type="primary">ypeB_2</name>
    <name evidence="4" type="ORF">SDC9_94555</name>
</gene>
<keyword evidence="1" id="KW-0472">Membrane</keyword>
<comment type="caution">
    <text evidence="4">The sequence shown here is derived from an EMBL/GenBank/DDBJ whole genome shotgun (WGS) entry which is preliminary data.</text>
</comment>
<keyword evidence="1" id="KW-1133">Transmembrane helix</keyword>
<dbReference type="Pfam" id="PF20769">
    <property type="entry name" value="YPEB_N"/>
    <property type="match status" value="1"/>
</dbReference>
<evidence type="ECO:0000313" key="4">
    <source>
        <dbReference type="EMBL" id="MPM47834.1"/>
    </source>
</evidence>
<evidence type="ECO:0000259" key="2">
    <source>
        <dbReference type="Pfam" id="PF14620"/>
    </source>
</evidence>
<dbReference type="EMBL" id="VSSQ01011839">
    <property type="protein sequence ID" value="MPM47834.1"/>
    <property type="molecule type" value="Genomic_DNA"/>
</dbReference>
<evidence type="ECO:0000259" key="3">
    <source>
        <dbReference type="Pfam" id="PF20769"/>
    </source>
</evidence>
<dbReference type="Pfam" id="PF14620">
    <property type="entry name" value="YPEB_PepSY1-2"/>
    <property type="match status" value="1"/>
</dbReference>
<dbReference type="GO" id="GO:0009847">
    <property type="term" value="P:spore germination"/>
    <property type="evidence" value="ECO:0007669"/>
    <property type="project" value="InterPro"/>
</dbReference>
<feature type="domain" description="Sporulation protein YpeB PepSY1 and PepSY2" evidence="2">
    <location>
        <begin position="195"/>
        <end position="380"/>
    </location>
</feature>
<organism evidence="4">
    <name type="scientific">bioreactor metagenome</name>
    <dbReference type="NCBI Taxonomy" id="1076179"/>
    <lineage>
        <taxon>unclassified sequences</taxon>
        <taxon>metagenomes</taxon>
        <taxon>ecological metagenomes</taxon>
    </lineage>
</organism>
<protein>
    <submittedName>
        <fullName evidence="4">Sporulation protein YpeB</fullName>
    </submittedName>
</protein>
<proteinExistence type="predicted"/>
<evidence type="ECO:0000256" key="1">
    <source>
        <dbReference type="SAM" id="Phobius"/>
    </source>
</evidence>